<name>C6VTL3_DYAFD</name>
<dbReference type="RefSeq" id="WP_015811210.1">
    <property type="nucleotide sequence ID" value="NC_013037.1"/>
</dbReference>
<dbReference type="OrthoDB" id="1523722at2"/>
<dbReference type="InterPro" id="IPR045865">
    <property type="entry name" value="ACT-like_dom_sf"/>
</dbReference>
<gene>
    <name evidence="1" type="ordered locus">Dfer_1715</name>
</gene>
<dbReference type="EMBL" id="CP001619">
    <property type="protein sequence ID" value="ACT92956.1"/>
    <property type="molecule type" value="Genomic_DNA"/>
</dbReference>
<dbReference type="STRING" id="471854.Dfer_1715"/>
<accession>C6VTL3</accession>
<reference evidence="1 2" key="1">
    <citation type="journal article" date="2009" name="Stand. Genomic Sci.">
        <title>Complete genome sequence of Dyadobacter fermentans type strain (NS114).</title>
        <authorList>
            <person name="Lang E."/>
            <person name="Lapidus A."/>
            <person name="Chertkov O."/>
            <person name="Brettin T."/>
            <person name="Detter J.C."/>
            <person name="Han C."/>
            <person name="Copeland A."/>
            <person name="Glavina Del Rio T."/>
            <person name="Nolan M."/>
            <person name="Chen F."/>
            <person name="Lucas S."/>
            <person name="Tice H."/>
            <person name="Cheng J.F."/>
            <person name="Land M."/>
            <person name="Hauser L."/>
            <person name="Chang Y.J."/>
            <person name="Jeffries C.D."/>
            <person name="Kopitz M."/>
            <person name="Bruce D."/>
            <person name="Goodwin L."/>
            <person name="Pitluck S."/>
            <person name="Ovchinnikova G."/>
            <person name="Pati A."/>
            <person name="Ivanova N."/>
            <person name="Mavrommatis K."/>
            <person name="Chen A."/>
            <person name="Palaniappan K."/>
            <person name="Chain P."/>
            <person name="Bristow J."/>
            <person name="Eisen J.A."/>
            <person name="Markowitz V."/>
            <person name="Hugenholtz P."/>
            <person name="Goker M."/>
            <person name="Rohde M."/>
            <person name="Kyrpides N.C."/>
            <person name="Klenk H.P."/>
        </authorList>
    </citation>
    <scope>NUCLEOTIDE SEQUENCE [LARGE SCALE GENOMIC DNA]</scope>
    <source>
        <strain evidence="2">ATCC 700827 / DSM 18053 / CIP 107007 / KCTC 52180 / NS114</strain>
    </source>
</reference>
<dbReference type="KEGG" id="dfe:Dfer_1715"/>
<organism evidence="1 2">
    <name type="scientific">Dyadobacter fermentans (strain ATCC 700827 / DSM 18053 / CIP 107007 / KCTC 52180 / NS114)</name>
    <dbReference type="NCBI Taxonomy" id="471854"/>
    <lineage>
        <taxon>Bacteria</taxon>
        <taxon>Pseudomonadati</taxon>
        <taxon>Bacteroidota</taxon>
        <taxon>Cytophagia</taxon>
        <taxon>Cytophagales</taxon>
        <taxon>Spirosomataceae</taxon>
        <taxon>Dyadobacter</taxon>
    </lineage>
</organism>
<dbReference type="SUPFAM" id="SSF55021">
    <property type="entry name" value="ACT-like"/>
    <property type="match status" value="1"/>
</dbReference>
<proteinExistence type="predicted"/>
<dbReference type="HOGENOM" id="CLU_2449895_0_0_10"/>
<dbReference type="Gene3D" id="3.30.70.260">
    <property type="match status" value="1"/>
</dbReference>
<sequence>MENQSSRISVYASDTNQVLSRLLQVFGKSRFEVSYMQVFATEDDHLKRIIVEAAFPKEMMTLILARIEKIIEVHRAFAHRDDDADPTAI</sequence>
<evidence type="ECO:0000313" key="2">
    <source>
        <dbReference type="Proteomes" id="UP000002011"/>
    </source>
</evidence>
<dbReference type="AlphaFoldDB" id="C6VTL3"/>
<dbReference type="Pfam" id="PF13710">
    <property type="entry name" value="ACT_5"/>
    <property type="match status" value="1"/>
</dbReference>
<keyword evidence="2" id="KW-1185">Reference proteome</keyword>
<dbReference type="Proteomes" id="UP000002011">
    <property type="component" value="Chromosome"/>
</dbReference>
<protein>
    <submittedName>
        <fullName evidence="1">Amino acid-binding ACT domain protein</fullName>
    </submittedName>
</protein>
<evidence type="ECO:0000313" key="1">
    <source>
        <dbReference type="EMBL" id="ACT92956.1"/>
    </source>
</evidence>